<reference evidence="1 2" key="1">
    <citation type="submission" date="2019-07" db="EMBL/GenBank/DDBJ databases">
        <title>Whole genome shotgun sequence of Methylobacterium haplocladii NBRC 107714.</title>
        <authorList>
            <person name="Hosoyama A."/>
            <person name="Uohara A."/>
            <person name="Ohji S."/>
            <person name="Ichikawa N."/>
        </authorList>
    </citation>
    <scope>NUCLEOTIDE SEQUENCE [LARGE SCALE GENOMIC DNA]</scope>
    <source>
        <strain evidence="1 2">NBRC 107714</strain>
    </source>
</reference>
<dbReference type="RefSeq" id="WP_147080311.1">
    <property type="nucleotide sequence ID" value="NZ_BJZT01000034.1"/>
</dbReference>
<dbReference type="EMBL" id="BJZT01000034">
    <property type="protein sequence ID" value="GEP00740.1"/>
    <property type="molecule type" value="Genomic_DNA"/>
</dbReference>
<keyword evidence="2" id="KW-1185">Reference proteome</keyword>
<dbReference type="InterPro" id="IPR046574">
    <property type="entry name" value="DUF6634"/>
</dbReference>
<organism evidence="1 2">
    <name type="scientific">Methylobacterium haplocladii</name>
    <dbReference type="NCBI Taxonomy" id="1176176"/>
    <lineage>
        <taxon>Bacteria</taxon>
        <taxon>Pseudomonadati</taxon>
        <taxon>Pseudomonadota</taxon>
        <taxon>Alphaproteobacteria</taxon>
        <taxon>Hyphomicrobiales</taxon>
        <taxon>Methylobacteriaceae</taxon>
        <taxon>Methylobacterium</taxon>
    </lineage>
</organism>
<accession>A0A512ISQ6</accession>
<gene>
    <name evidence="1" type="ORF">MHA02_31270</name>
</gene>
<protein>
    <submittedName>
        <fullName evidence="1">Uncharacterized protein</fullName>
    </submittedName>
</protein>
<dbReference type="Pfam" id="PF20339">
    <property type="entry name" value="DUF6634"/>
    <property type="match status" value="1"/>
</dbReference>
<evidence type="ECO:0000313" key="1">
    <source>
        <dbReference type="EMBL" id="GEP00740.1"/>
    </source>
</evidence>
<dbReference type="AlphaFoldDB" id="A0A512ISQ6"/>
<proteinExistence type="predicted"/>
<comment type="caution">
    <text evidence="1">The sequence shown here is derived from an EMBL/GenBank/DDBJ whole genome shotgun (WGS) entry which is preliminary data.</text>
</comment>
<sequence length="132" mass="14360">MPETVPYLASKIGPKLIIDDRHLRPAFFDAGSSLENGPLAAELLAIAEGREPTQQSLAKAPLLEDWWQSTHPLWGYFLLLGRVAGHPVLGYGAIYTSAVRAIALDLSWARTTSRFYRLGTPQLAGSPPSTTC</sequence>
<dbReference type="OrthoDB" id="7870532at2"/>
<name>A0A512ISQ6_9HYPH</name>
<evidence type="ECO:0000313" key="2">
    <source>
        <dbReference type="Proteomes" id="UP000321258"/>
    </source>
</evidence>
<dbReference type="Proteomes" id="UP000321258">
    <property type="component" value="Unassembled WGS sequence"/>
</dbReference>